<reference evidence="1 2" key="1">
    <citation type="submission" date="2022-04" db="EMBL/GenBank/DDBJ databases">
        <title>Chromosome-level reference genomes for two strains of Caenorhabditis briggsae: an improved platform for comparative genomics.</title>
        <authorList>
            <person name="Stevens L."/>
            <person name="Andersen E."/>
        </authorList>
    </citation>
    <scope>NUCLEOTIDE SEQUENCE [LARGE SCALE GENOMIC DNA]</scope>
    <source>
        <strain evidence="1">VX34</strain>
        <tissue evidence="1">Whole-organism</tissue>
    </source>
</reference>
<organism evidence="1 2">
    <name type="scientific">Caenorhabditis briggsae</name>
    <dbReference type="NCBI Taxonomy" id="6238"/>
    <lineage>
        <taxon>Eukaryota</taxon>
        <taxon>Metazoa</taxon>
        <taxon>Ecdysozoa</taxon>
        <taxon>Nematoda</taxon>
        <taxon>Chromadorea</taxon>
        <taxon>Rhabditida</taxon>
        <taxon>Rhabditina</taxon>
        <taxon>Rhabditomorpha</taxon>
        <taxon>Rhabditoidea</taxon>
        <taxon>Rhabditidae</taxon>
        <taxon>Peloderinae</taxon>
        <taxon>Caenorhabditis</taxon>
    </lineage>
</organism>
<dbReference type="AlphaFoldDB" id="A0AAE9FKB9"/>
<gene>
    <name evidence="1" type="ORF">L5515_018837</name>
</gene>
<evidence type="ECO:0000313" key="1">
    <source>
        <dbReference type="EMBL" id="UMM43277.1"/>
    </source>
</evidence>
<sequence length="60" mass="6860">MHFLVSRSVFSKIFLKLSSFISIHQLFLKHDPFSFSSLCQIVTGNSQTISVHANFCQKNI</sequence>
<keyword evidence="2" id="KW-1185">Reference proteome</keyword>
<protein>
    <submittedName>
        <fullName evidence="1">Uncharacterized protein</fullName>
    </submittedName>
</protein>
<evidence type="ECO:0000313" key="2">
    <source>
        <dbReference type="Proteomes" id="UP000829354"/>
    </source>
</evidence>
<dbReference type="Proteomes" id="UP000829354">
    <property type="component" value="Chromosome X"/>
</dbReference>
<name>A0AAE9FKB9_CAEBR</name>
<accession>A0AAE9FKB9</accession>
<proteinExistence type="predicted"/>
<dbReference type="EMBL" id="CP092625">
    <property type="protein sequence ID" value="UMM43277.1"/>
    <property type="molecule type" value="Genomic_DNA"/>
</dbReference>